<comment type="caution">
    <text evidence="2">The sequence shown here is derived from an EMBL/GenBank/DDBJ whole genome shotgun (WGS) entry which is preliminary data.</text>
</comment>
<organism evidence="2 3">
    <name type="scientific">Candidatus Roizmanbacteria bacterium CG10_big_fil_rev_8_21_14_0_10_45_7</name>
    <dbReference type="NCBI Taxonomy" id="1974854"/>
    <lineage>
        <taxon>Bacteria</taxon>
        <taxon>Candidatus Roizmaniibacteriota</taxon>
    </lineage>
</organism>
<evidence type="ECO:0000256" key="1">
    <source>
        <dbReference type="SAM" id="Phobius"/>
    </source>
</evidence>
<keyword evidence="1" id="KW-1133">Transmembrane helix</keyword>
<sequence>MENRGLEDVFRYFAFFQYAPSIEQIHTFYPKKISRAQLERLLTKEIGNKKLPYFLKSQRRVKEAAKKVNLVKNYVRLLSYIFCIQMVAVSGSIAVGNAKPNDDIDLFLVTKSGYLWTSRFIAVLLAYVMGLKRKRGVIHAPNKVCLNLFFDETDLALPKYKRNLYTAHEVLQVVPMVNKNHTYEQFMAKNNWVSSFFPNAAIPTVKKKSKKLTTHIGVIEMMLKKIQLWIMNPHRTTEIITDTQLWFLPRDMEKKLRGRL</sequence>
<keyword evidence="1" id="KW-0812">Transmembrane</keyword>
<dbReference type="Proteomes" id="UP000231569">
    <property type="component" value="Unassembled WGS sequence"/>
</dbReference>
<keyword evidence="1" id="KW-0472">Membrane</keyword>
<dbReference type="InterPro" id="IPR043519">
    <property type="entry name" value="NT_sf"/>
</dbReference>
<dbReference type="AlphaFoldDB" id="A0A2M8KVE7"/>
<dbReference type="EMBL" id="PFEE01000019">
    <property type="protein sequence ID" value="PJE63882.1"/>
    <property type="molecule type" value="Genomic_DNA"/>
</dbReference>
<gene>
    <name evidence="2" type="ORF">COU89_00890</name>
</gene>
<reference evidence="3" key="1">
    <citation type="submission" date="2017-09" db="EMBL/GenBank/DDBJ databases">
        <title>Depth-based differentiation of microbial function through sediment-hosted aquifers and enrichment of novel symbionts in the deep terrestrial subsurface.</title>
        <authorList>
            <person name="Probst A.J."/>
            <person name="Ladd B."/>
            <person name="Jarett J.K."/>
            <person name="Geller-Mcgrath D.E."/>
            <person name="Sieber C.M.K."/>
            <person name="Emerson J.B."/>
            <person name="Anantharaman K."/>
            <person name="Thomas B.C."/>
            <person name="Malmstrom R."/>
            <person name="Stieglmeier M."/>
            <person name="Klingl A."/>
            <person name="Woyke T."/>
            <person name="Ryan C.M."/>
            <person name="Banfield J.F."/>
        </authorList>
    </citation>
    <scope>NUCLEOTIDE SEQUENCE [LARGE SCALE GENOMIC DNA]</scope>
</reference>
<evidence type="ECO:0000313" key="2">
    <source>
        <dbReference type="EMBL" id="PJE63882.1"/>
    </source>
</evidence>
<name>A0A2M8KVE7_9BACT</name>
<protein>
    <recommendedName>
        <fullName evidence="4">Polymerase nucleotidyl transferase domain-containing protein</fullName>
    </recommendedName>
</protein>
<evidence type="ECO:0008006" key="4">
    <source>
        <dbReference type="Google" id="ProtNLM"/>
    </source>
</evidence>
<evidence type="ECO:0000313" key="3">
    <source>
        <dbReference type="Proteomes" id="UP000231569"/>
    </source>
</evidence>
<dbReference type="SUPFAM" id="SSF81301">
    <property type="entry name" value="Nucleotidyltransferase"/>
    <property type="match status" value="1"/>
</dbReference>
<feature type="transmembrane region" description="Helical" evidence="1">
    <location>
        <begin position="114"/>
        <end position="131"/>
    </location>
</feature>
<feature type="transmembrane region" description="Helical" evidence="1">
    <location>
        <begin position="74"/>
        <end position="94"/>
    </location>
</feature>
<proteinExistence type="predicted"/>
<accession>A0A2M8KVE7</accession>